<comment type="similarity">
    <text evidence="7 8">Belongs to the PINc/VapC protein family.</text>
</comment>
<dbReference type="GO" id="GO:0004540">
    <property type="term" value="F:RNA nuclease activity"/>
    <property type="evidence" value="ECO:0007669"/>
    <property type="project" value="InterPro"/>
</dbReference>
<evidence type="ECO:0000313" key="11">
    <source>
        <dbReference type="Proteomes" id="UP000008366"/>
    </source>
</evidence>
<reference evidence="10 11" key="1">
    <citation type="submission" date="2012-08" db="EMBL/GenBank/DDBJ databases">
        <title>Whole genome shotgun sequence of Kineosphaera limosa NBRC 100340.</title>
        <authorList>
            <person name="Yoshida I."/>
            <person name="Isaki S."/>
            <person name="Hosoyama A."/>
            <person name="Tsuchikane K."/>
            <person name="Katsumata H."/>
            <person name="Ando Y."/>
            <person name="Ohji S."/>
            <person name="Hamada M."/>
            <person name="Tamura T."/>
            <person name="Yamazoe A."/>
            <person name="Yamazaki S."/>
            <person name="Fujita N."/>
        </authorList>
    </citation>
    <scope>NUCLEOTIDE SEQUENCE [LARGE SCALE GENOMIC DNA]</scope>
    <source>
        <strain evidence="10 11">NBRC 100340</strain>
    </source>
</reference>
<dbReference type="PANTHER" id="PTHR33653:SF1">
    <property type="entry name" value="RIBONUCLEASE VAPC2"/>
    <property type="match status" value="1"/>
</dbReference>
<keyword evidence="2 8" id="KW-1277">Toxin-antitoxin system</keyword>
<evidence type="ECO:0000256" key="5">
    <source>
        <dbReference type="ARBA" id="ARBA00022801"/>
    </source>
</evidence>
<dbReference type="EMBL" id="BAHD01000014">
    <property type="protein sequence ID" value="GAB94915.1"/>
    <property type="molecule type" value="Genomic_DNA"/>
</dbReference>
<keyword evidence="3 8" id="KW-0540">Nuclease</keyword>
<name>K6W6U6_9MICO</name>
<dbReference type="HAMAP" id="MF_00265">
    <property type="entry name" value="VapC_Nob1"/>
    <property type="match status" value="1"/>
</dbReference>
<dbReference type="STRING" id="1184609.KILIM_014_00510"/>
<dbReference type="InterPro" id="IPR029060">
    <property type="entry name" value="PIN-like_dom_sf"/>
</dbReference>
<dbReference type="SUPFAM" id="SSF88723">
    <property type="entry name" value="PIN domain-like"/>
    <property type="match status" value="1"/>
</dbReference>
<comment type="function">
    <text evidence="8">Toxic component of a toxin-antitoxin (TA) system. An RNase.</text>
</comment>
<dbReference type="InterPro" id="IPR002716">
    <property type="entry name" value="PIN_dom"/>
</dbReference>
<feature type="domain" description="PIN" evidence="9">
    <location>
        <begin position="26"/>
        <end position="119"/>
    </location>
</feature>
<evidence type="ECO:0000256" key="7">
    <source>
        <dbReference type="ARBA" id="ARBA00038093"/>
    </source>
</evidence>
<dbReference type="GO" id="GO:0016787">
    <property type="term" value="F:hydrolase activity"/>
    <property type="evidence" value="ECO:0007669"/>
    <property type="project" value="UniProtKB-KW"/>
</dbReference>
<gene>
    <name evidence="8" type="primary">vapC</name>
    <name evidence="10" type="ORF">KILIM_014_00510</name>
</gene>
<dbReference type="eggNOG" id="COG1487">
    <property type="taxonomic scope" value="Bacteria"/>
</dbReference>
<evidence type="ECO:0000256" key="4">
    <source>
        <dbReference type="ARBA" id="ARBA00022723"/>
    </source>
</evidence>
<feature type="binding site" evidence="8">
    <location>
        <position position="9"/>
    </location>
    <ligand>
        <name>Mg(2+)</name>
        <dbReference type="ChEBI" id="CHEBI:18420"/>
    </ligand>
</feature>
<evidence type="ECO:0000313" key="10">
    <source>
        <dbReference type="EMBL" id="GAB94915.1"/>
    </source>
</evidence>
<dbReference type="PANTHER" id="PTHR33653">
    <property type="entry name" value="RIBONUCLEASE VAPC2"/>
    <property type="match status" value="1"/>
</dbReference>
<protein>
    <recommendedName>
        <fullName evidence="8">Ribonuclease VapC</fullName>
        <shortName evidence="8">RNase VapC</shortName>
        <ecNumber evidence="8">3.1.-.-</ecNumber>
    </recommendedName>
    <alternativeName>
        <fullName evidence="8">Toxin VapC</fullName>
    </alternativeName>
</protein>
<keyword evidence="6 8" id="KW-0460">Magnesium</keyword>
<dbReference type="Pfam" id="PF01850">
    <property type="entry name" value="PIN"/>
    <property type="match status" value="1"/>
</dbReference>
<evidence type="ECO:0000256" key="3">
    <source>
        <dbReference type="ARBA" id="ARBA00022722"/>
    </source>
</evidence>
<sequence>MALNLWIVDKSAHVRLASGAHLPEGISPARLAICEMGLLEWLYSARSARDYDTQHAELHDSFSVLDAPIDICARVLRLQSDLAHHRSMWHRRAIGDLFIAETALSHSAGILHADGDFELIRQVRPRLVLMSLDH</sequence>
<evidence type="ECO:0000256" key="2">
    <source>
        <dbReference type="ARBA" id="ARBA00022649"/>
    </source>
</evidence>
<proteinExistence type="inferred from homology"/>
<dbReference type="AlphaFoldDB" id="K6W6U6"/>
<dbReference type="InterPro" id="IPR022907">
    <property type="entry name" value="VapC_family"/>
</dbReference>
<keyword evidence="8" id="KW-0800">Toxin</keyword>
<comment type="caution">
    <text evidence="10">The sequence shown here is derived from an EMBL/GenBank/DDBJ whole genome shotgun (WGS) entry which is preliminary data.</text>
</comment>
<dbReference type="InterPro" id="IPR050556">
    <property type="entry name" value="Type_II_TA_system_RNase"/>
</dbReference>
<evidence type="ECO:0000259" key="9">
    <source>
        <dbReference type="Pfam" id="PF01850"/>
    </source>
</evidence>
<dbReference type="GO" id="GO:0090729">
    <property type="term" value="F:toxin activity"/>
    <property type="evidence" value="ECO:0007669"/>
    <property type="project" value="UniProtKB-KW"/>
</dbReference>
<evidence type="ECO:0000256" key="6">
    <source>
        <dbReference type="ARBA" id="ARBA00022842"/>
    </source>
</evidence>
<comment type="cofactor">
    <cofactor evidence="1 8">
        <name>Mg(2+)</name>
        <dbReference type="ChEBI" id="CHEBI:18420"/>
    </cofactor>
</comment>
<organism evidence="10 11">
    <name type="scientific">Kineosphaera limosa NBRC 100340</name>
    <dbReference type="NCBI Taxonomy" id="1184609"/>
    <lineage>
        <taxon>Bacteria</taxon>
        <taxon>Bacillati</taxon>
        <taxon>Actinomycetota</taxon>
        <taxon>Actinomycetes</taxon>
        <taxon>Micrococcales</taxon>
        <taxon>Dermatophilaceae</taxon>
        <taxon>Kineosphaera</taxon>
    </lineage>
</organism>
<dbReference type="RefSeq" id="WP_006591447.1">
    <property type="nucleotide sequence ID" value="NZ_BAHD01000014.1"/>
</dbReference>
<dbReference type="OrthoDB" id="5185254at2"/>
<dbReference type="EC" id="3.1.-.-" evidence="8"/>
<evidence type="ECO:0000256" key="8">
    <source>
        <dbReference type="HAMAP-Rule" id="MF_00265"/>
    </source>
</evidence>
<dbReference type="Proteomes" id="UP000008366">
    <property type="component" value="Unassembled WGS sequence"/>
</dbReference>
<feature type="binding site" evidence="8">
    <location>
        <position position="96"/>
    </location>
    <ligand>
        <name>Mg(2+)</name>
        <dbReference type="ChEBI" id="CHEBI:18420"/>
    </ligand>
</feature>
<accession>K6W6U6</accession>
<keyword evidence="5 8" id="KW-0378">Hydrolase</keyword>
<keyword evidence="11" id="KW-1185">Reference proteome</keyword>
<keyword evidence="4 8" id="KW-0479">Metal-binding</keyword>
<dbReference type="Gene3D" id="3.40.50.1010">
    <property type="entry name" value="5'-nuclease"/>
    <property type="match status" value="1"/>
</dbReference>
<evidence type="ECO:0000256" key="1">
    <source>
        <dbReference type="ARBA" id="ARBA00001946"/>
    </source>
</evidence>
<dbReference type="GO" id="GO:0000287">
    <property type="term" value="F:magnesium ion binding"/>
    <property type="evidence" value="ECO:0007669"/>
    <property type="project" value="UniProtKB-UniRule"/>
</dbReference>